<reference evidence="2" key="1">
    <citation type="submission" date="2022-08" db="EMBL/GenBank/DDBJ databases">
        <authorList>
            <person name="Gutierrez-Valencia J."/>
        </authorList>
    </citation>
    <scope>NUCLEOTIDE SEQUENCE</scope>
</reference>
<accession>A0AAV0JG52</accession>
<dbReference type="AlphaFoldDB" id="A0AAV0JG52"/>
<organism evidence="2 3">
    <name type="scientific">Linum tenue</name>
    <dbReference type="NCBI Taxonomy" id="586396"/>
    <lineage>
        <taxon>Eukaryota</taxon>
        <taxon>Viridiplantae</taxon>
        <taxon>Streptophyta</taxon>
        <taxon>Embryophyta</taxon>
        <taxon>Tracheophyta</taxon>
        <taxon>Spermatophyta</taxon>
        <taxon>Magnoliopsida</taxon>
        <taxon>eudicotyledons</taxon>
        <taxon>Gunneridae</taxon>
        <taxon>Pentapetalae</taxon>
        <taxon>rosids</taxon>
        <taxon>fabids</taxon>
        <taxon>Malpighiales</taxon>
        <taxon>Linaceae</taxon>
        <taxon>Linum</taxon>
    </lineage>
</organism>
<name>A0AAV0JG52_9ROSI</name>
<gene>
    <name evidence="2" type="ORF">LITE_LOCUS13615</name>
</gene>
<proteinExistence type="predicted"/>
<feature type="region of interest" description="Disordered" evidence="1">
    <location>
        <begin position="53"/>
        <end position="72"/>
    </location>
</feature>
<comment type="caution">
    <text evidence="2">The sequence shown here is derived from an EMBL/GenBank/DDBJ whole genome shotgun (WGS) entry which is preliminary data.</text>
</comment>
<keyword evidence="3" id="KW-1185">Reference proteome</keyword>
<evidence type="ECO:0000313" key="2">
    <source>
        <dbReference type="EMBL" id="CAI0407561.1"/>
    </source>
</evidence>
<evidence type="ECO:0000256" key="1">
    <source>
        <dbReference type="SAM" id="MobiDB-lite"/>
    </source>
</evidence>
<dbReference type="Proteomes" id="UP001154282">
    <property type="component" value="Unassembled WGS sequence"/>
</dbReference>
<protein>
    <submittedName>
        <fullName evidence="2">Uncharacterized protein</fullName>
    </submittedName>
</protein>
<dbReference type="EMBL" id="CAMGYJ010000004">
    <property type="protein sequence ID" value="CAI0407561.1"/>
    <property type="molecule type" value="Genomic_DNA"/>
</dbReference>
<sequence>MRLQIMARSPLRSLFHPATARISRFPSSPNHAQLPRRKRQIGLQSSLCRHTRTSASGGFPCSAPTLQSRKSP</sequence>
<evidence type="ECO:0000313" key="3">
    <source>
        <dbReference type="Proteomes" id="UP001154282"/>
    </source>
</evidence>